<evidence type="ECO:0000259" key="12">
    <source>
        <dbReference type="Pfam" id="PF00999"/>
    </source>
</evidence>
<feature type="transmembrane region" description="Helical" evidence="11">
    <location>
        <begin position="70"/>
        <end position="88"/>
    </location>
</feature>
<feature type="transmembrane region" description="Helical" evidence="11">
    <location>
        <begin position="358"/>
        <end position="375"/>
    </location>
</feature>
<keyword evidence="9" id="KW-0739">Sodium transport</keyword>
<evidence type="ECO:0000256" key="5">
    <source>
        <dbReference type="ARBA" id="ARBA00022989"/>
    </source>
</evidence>
<feature type="transmembrane region" description="Helical" evidence="11">
    <location>
        <begin position="162"/>
        <end position="183"/>
    </location>
</feature>
<evidence type="ECO:0000256" key="1">
    <source>
        <dbReference type="ARBA" id="ARBA00004141"/>
    </source>
</evidence>
<dbReference type="GO" id="GO:1902600">
    <property type="term" value="P:proton transmembrane transport"/>
    <property type="evidence" value="ECO:0007669"/>
    <property type="project" value="InterPro"/>
</dbReference>
<keyword evidence="7" id="KW-0406">Ion transport</keyword>
<reference evidence="13" key="1">
    <citation type="submission" date="2022-11" db="EMBL/GenBank/DDBJ databases">
        <title>Genome Resource of Sclerotinia nivalis Strain SnTB1, a Plant Pathogen Isolated from American Ginseng.</title>
        <authorList>
            <person name="Fan S."/>
        </authorList>
    </citation>
    <scope>NUCLEOTIDE SEQUENCE</scope>
    <source>
        <strain evidence="13">SnTB1</strain>
    </source>
</reference>
<keyword evidence="14" id="KW-1185">Reference proteome</keyword>
<sequence length="585" mass="62061">MSSVKATSYLPYHEPDIITILVQSTFLLVLNIVNHIFDNLIFCGLIGQIFIGVAWGTPGGNLFDEEIEHVVVQLGYLGLILLVYEGGLQTRFSALKANAFLSAAVALTGIAVPIALSFSLLSLAYATPLQAFAAGAALCSTSLGTTFTILSTSGLTTTRLGVVLTSGAMIDDVVGLVMVQVISNLGGGNFTPITVVRPIVVSIGLGVAVLVACRFIAKPATLWYNSMAKAKRSGPVTRIIGSTYAPVFIHTAILLGLVTGATYAGTSNLFAAYLAGASISWWDSELPKAPPPVTPTTSGGEEHRANTEGQDEAPSTQASPNAVDETTSTSDSTAAVVHASTSGVKTFEYFYGPALHRVFKPLFFASIGFAIPITKLFSGPIIWRGIIYTILMLLAKLVTGLWLVRFSGPIFPNFSFKSKITAAKNMKWKKVAGRSTETATSQTEGVQLRDRSEDITEPSSTPQNPATANEGRKRTQGVKVKLINRPLSLYPAAMLGTAMTARGEIGFLIASLAETTGVFSSTTSMETSQSSEIYLITTWAIVLCTIIGPLSIGTLVKRVRRLEHDLAAKGLNGRKEGPLGIWGIC</sequence>
<gene>
    <name evidence="13" type="ORF">OCU04_005734</name>
</gene>
<feature type="transmembrane region" description="Helical" evidence="11">
    <location>
        <begin position="40"/>
        <end position="58"/>
    </location>
</feature>
<feature type="region of interest" description="Disordered" evidence="10">
    <location>
        <begin position="289"/>
        <end position="330"/>
    </location>
</feature>
<feature type="transmembrane region" description="Helical" evidence="11">
    <location>
        <begin position="131"/>
        <end position="150"/>
    </location>
</feature>
<evidence type="ECO:0000256" key="3">
    <source>
        <dbReference type="ARBA" id="ARBA00022449"/>
    </source>
</evidence>
<dbReference type="AlphaFoldDB" id="A0A9X0DM36"/>
<evidence type="ECO:0000256" key="11">
    <source>
        <dbReference type="SAM" id="Phobius"/>
    </source>
</evidence>
<evidence type="ECO:0000256" key="10">
    <source>
        <dbReference type="SAM" id="MobiDB-lite"/>
    </source>
</evidence>
<evidence type="ECO:0000256" key="2">
    <source>
        <dbReference type="ARBA" id="ARBA00022448"/>
    </source>
</evidence>
<feature type="transmembrane region" description="Helical" evidence="11">
    <location>
        <begin position="238"/>
        <end position="257"/>
    </location>
</feature>
<dbReference type="InterPro" id="IPR006153">
    <property type="entry name" value="Cation/H_exchanger_TM"/>
</dbReference>
<feature type="domain" description="Cation/H+ exchanger transmembrane" evidence="12">
    <location>
        <begin position="37"/>
        <end position="280"/>
    </location>
</feature>
<evidence type="ECO:0000256" key="9">
    <source>
        <dbReference type="ARBA" id="ARBA00023201"/>
    </source>
</evidence>
<evidence type="ECO:0000313" key="13">
    <source>
        <dbReference type="EMBL" id="KAJ8066692.1"/>
    </source>
</evidence>
<dbReference type="InterPro" id="IPR038770">
    <property type="entry name" value="Na+/solute_symporter_sf"/>
</dbReference>
<feature type="compositionally biased region" description="Polar residues" evidence="10">
    <location>
        <begin position="457"/>
        <end position="467"/>
    </location>
</feature>
<feature type="region of interest" description="Disordered" evidence="10">
    <location>
        <begin position="433"/>
        <end position="475"/>
    </location>
</feature>
<keyword evidence="5 11" id="KW-1133">Transmembrane helix</keyword>
<accession>A0A9X0DM36</accession>
<keyword evidence="2" id="KW-0813">Transport</keyword>
<feature type="transmembrane region" description="Helical" evidence="11">
    <location>
        <begin position="195"/>
        <end position="217"/>
    </location>
</feature>
<dbReference type="Pfam" id="PF00999">
    <property type="entry name" value="Na_H_Exchanger"/>
    <property type="match status" value="1"/>
</dbReference>
<dbReference type="Gene3D" id="1.20.1530.20">
    <property type="match status" value="3"/>
</dbReference>
<dbReference type="GO" id="GO:0016020">
    <property type="term" value="C:membrane"/>
    <property type="evidence" value="ECO:0007669"/>
    <property type="project" value="UniProtKB-SubCell"/>
</dbReference>
<dbReference type="PANTHER" id="PTHR43562:SF3">
    <property type="entry name" value="SODIUM ION_PROTON EXCHANGER (EUROFUNG)"/>
    <property type="match status" value="1"/>
</dbReference>
<dbReference type="OrthoDB" id="1288932at2759"/>
<feature type="transmembrane region" description="Helical" evidence="11">
    <location>
        <begin position="381"/>
        <end position="404"/>
    </location>
</feature>
<keyword evidence="3" id="KW-0050">Antiport</keyword>
<keyword evidence="6" id="KW-0915">Sodium</keyword>
<feature type="transmembrane region" description="Helical" evidence="11">
    <location>
        <begin position="100"/>
        <end position="125"/>
    </location>
</feature>
<feature type="transmembrane region" description="Helical" evidence="11">
    <location>
        <begin position="17"/>
        <end position="33"/>
    </location>
</feature>
<feature type="compositionally biased region" description="Polar residues" evidence="10">
    <location>
        <begin position="435"/>
        <end position="445"/>
    </location>
</feature>
<comment type="caution">
    <text evidence="13">The sequence shown here is derived from an EMBL/GenBank/DDBJ whole genome shotgun (WGS) entry which is preliminary data.</text>
</comment>
<organism evidence="13 14">
    <name type="scientific">Sclerotinia nivalis</name>
    <dbReference type="NCBI Taxonomy" id="352851"/>
    <lineage>
        <taxon>Eukaryota</taxon>
        <taxon>Fungi</taxon>
        <taxon>Dikarya</taxon>
        <taxon>Ascomycota</taxon>
        <taxon>Pezizomycotina</taxon>
        <taxon>Leotiomycetes</taxon>
        <taxon>Helotiales</taxon>
        <taxon>Sclerotiniaceae</taxon>
        <taxon>Sclerotinia</taxon>
    </lineage>
</organism>
<keyword evidence="8 11" id="KW-0472">Membrane</keyword>
<dbReference type="GO" id="GO:0006814">
    <property type="term" value="P:sodium ion transport"/>
    <property type="evidence" value="ECO:0007669"/>
    <property type="project" value="UniProtKB-KW"/>
</dbReference>
<name>A0A9X0DM36_9HELO</name>
<feature type="transmembrane region" description="Helical" evidence="11">
    <location>
        <begin position="533"/>
        <end position="556"/>
    </location>
</feature>
<dbReference type="PANTHER" id="PTHR43562">
    <property type="entry name" value="NAPA-TYPE SODIUM/HYDROGEN ANTIPORTER"/>
    <property type="match status" value="1"/>
</dbReference>
<comment type="subcellular location">
    <subcellularLocation>
        <location evidence="1">Membrane</location>
        <topology evidence="1">Multi-pass membrane protein</topology>
    </subcellularLocation>
</comment>
<evidence type="ECO:0000256" key="6">
    <source>
        <dbReference type="ARBA" id="ARBA00023053"/>
    </source>
</evidence>
<proteinExistence type="predicted"/>
<dbReference type="EMBL" id="JAPEIS010000005">
    <property type="protein sequence ID" value="KAJ8066692.1"/>
    <property type="molecule type" value="Genomic_DNA"/>
</dbReference>
<evidence type="ECO:0000313" key="14">
    <source>
        <dbReference type="Proteomes" id="UP001152300"/>
    </source>
</evidence>
<keyword evidence="4 11" id="KW-0812">Transmembrane</keyword>
<evidence type="ECO:0000256" key="8">
    <source>
        <dbReference type="ARBA" id="ARBA00023136"/>
    </source>
</evidence>
<protein>
    <recommendedName>
        <fullName evidence="12">Cation/H+ exchanger transmembrane domain-containing protein</fullName>
    </recommendedName>
</protein>
<evidence type="ECO:0000256" key="4">
    <source>
        <dbReference type="ARBA" id="ARBA00022692"/>
    </source>
</evidence>
<dbReference type="GO" id="GO:0015297">
    <property type="term" value="F:antiporter activity"/>
    <property type="evidence" value="ECO:0007669"/>
    <property type="project" value="UniProtKB-KW"/>
</dbReference>
<dbReference type="Proteomes" id="UP001152300">
    <property type="component" value="Unassembled WGS sequence"/>
</dbReference>
<evidence type="ECO:0000256" key="7">
    <source>
        <dbReference type="ARBA" id="ARBA00023065"/>
    </source>
</evidence>